<dbReference type="GO" id="GO:0000786">
    <property type="term" value="C:nucleosome"/>
    <property type="evidence" value="ECO:0007669"/>
    <property type="project" value="InterPro"/>
</dbReference>
<dbReference type="SUPFAM" id="SSF47113">
    <property type="entry name" value="Histone-fold"/>
    <property type="match status" value="1"/>
</dbReference>
<reference evidence="4" key="1">
    <citation type="journal article" date="2013" name="Nature">
        <title>Pan genome of the phytoplankton Emiliania underpins its global distribution.</title>
        <authorList>
            <person name="Read B.A."/>
            <person name="Kegel J."/>
            <person name="Klute M.J."/>
            <person name="Kuo A."/>
            <person name="Lefebvre S.C."/>
            <person name="Maumus F."/>
            <person name="Mayer C."/>
            <person name="Miller J."/>
            <person name="Monier A."/>
            <person name="Salamov A."/>
            <person name="Young J."/>
            <person name="Aguilar M."/>
            <person name="Claverie J.M."/>
            <person name="Frickenhaus S."/>
            <person name="Gonzalez K."/>
            <person name="Herman E.K."/>
            <person name="Lin Y.C."/>
            <person name="Napier J."/>
            <person name="Ogata H."/>
            <person name="Sarno A.F."/>
            <person name="Shmutz J."/>
            <person name="Schroeder D."/>
            <person name="de Vargas C."/>
            <person name="Verret F."/>
            <person name="von Dassow P."/>
            <person name="Valentin K."/>
            <person name="Van de Peer Y."/>
            <person name="Wheeler G."/>
            <person name="Dacks J.B."/>
            <person name="Delwiche C.F."/>
            <person name="Dyhrman S.T."/>
            <person name="Glockner G."/>
            <person name="John U."/>
            <person name="Richards T."/>
            <person name="Worden A.Z."/>
            <person name="Zhang X."/>
            <person name="Grigoriev I.V."/>
            <person name="Allen A.E."/>
            <person name="Bidle K."/>
            <person name="Borodovsky M."/>
            <person name="Bowler C."/>
            <person name="Brownlee C."/>
            <person name="Cock J.M."/>
            <person name="Elias M."/>
            <person name="Gladyshev V.N."/>
            <person name="Groth M."/>
            <person name="Guda C."/>
            <person name="Hadaegh A."/>
            <person name="Iglesias-Rodriguez M.D."/>
            <person name="Jenkins J."/>
            <person name="Jones B.M."/>
            <person name="Lawson T."/>
            <person name="Leese F."/>
            <person name="Lindquist E."/>
            <person name="Lobanov A."/>
            <person name="Lomsadze A."/>
            <person name="Malik S.B."/>
            <person name="Marsh M.E."/>
            <person name="Mackinder L."/>
            <person name="Mock T."/>
            <person name="Mueller-Roeber B."/>
            <person name="Pagarete A."/>
            <person name="Parker M."/>
            <person name="Probert I."/>
            <person name="Quesneville H."/>
            <person name="Raines C."/>
            <person name="Rensing S.A."/>
            <person name="Riano-Pachon D.M."/>
            <person name="Richier S."/>
            <person name="Rokitta S."/>
            <person name="Shiraiwa Y."/>
            <person name="Soanes D.M."/>
            <person name="van der Giezen M."/>
            <person name="Wahlund T.M."/>
            <person name="Williams B."/>
            <person name="Wilson W."/>
            <person name="Wolfe G."/>
            <person name="Wurch L.L."/>
        </authorList>
    </citation>
    <scope>NUCLEOTIDE SEQUENCE</scope>
</reference>
<evidence type="ECO:0000313" key="3">
    <source>
        <dbReference type="EnsemblProtists" id="EOD35523"/>
    </source>
</evidence>
<evidence type="ECO:0000256" key="1">
    <source>
        <dbReference type="ARBA" id="ARBA00010343"/>
    </source>
</evidence>
<dbReference type="GO" id="GO:0046982">
    <property type="term" value="F:protein heterodimerization activity"/>
    <property type="evidence" value="ECO:0007669"/>
    <property type="project" value="InterPro"/>
</dbReference>
<dbReference type="AlphaFoldDB" id="A0A0D3KID8"/>
<dbReference type="Gene3D" id="1.10.20.10">
    <property type="entry name" value="Histone, subunit A"/>
    <property type="match status" value="1"/>
</dbReference>
<organism evidence="3 4">
    <name type="scientific">Emiliania huxleyi (strain CCMP1516)</name>
    <dbReference type="NCBI Taxonomy" id="280463"/>
    <lineage>
        <taxon>Eukaryota</taxon>
        <taxon>Haptista</taxon>
        <taxon>Haptophyta</taxon>
        <taxon>Prymnesiophyceae</taxon>
        <taxon>Isochrysidales</taxon>
        <taxon>Noelaerhabdaceae</taxon>
        <taxon>Emiliania</taxon>
    </lineage>
</organism>
<dbReference type="Proteomes" id="UP000013827">
    <property type="component" value="Unassembled WGS sequence"/>
</dbReference>
<evidence type="ECO:0000313" key="4">
    <source>
        <dbReference type="Proteomes" id="UP000013827"/>
    </source>
</evidence>
<dbReference type="eggNOG" id="KOG1745">
    <property type="taxonomic scope" value="Eukaryota"/>
</dbReference>
<dbReference type="GeneID" id="17280793"/>
<dbReference type="EnsemblProtists" id="EOD35523">
    <property type="protein sequence ID" value="EOD35523"/>
    <property type="gene ID" value="EMIHUDRAFT_63211"/>
</dbReference>
<sequence length="71" mass="8361">MPRRKPAVSAPVRKPHRFRPGQAALREIRKYQSSTELLIRKMPFARQGEENRRTERLGRLDTSKKTVGYVR</sequence>
<feature type="compositionally biased region" description="Basic and acidic residues" evidence="2">
    <location>
        <begin position="47"/>
        <end position="64"/>
    </location>
</feature>
<dbReference type="HOGENOM" id="CLU_2745380_0_0_1"/>
<proteinExistence type="inferred from homology"/>
<comment type="similarity">
    <text evidence="1">Belongs to the histone H3 family.</text>
</comment>
<dbReference type="PaxDb" id="2903-EOD35523"/>
<dbReference type="InterPro" id="IPR009072">
    <property type="entry name" value="Histone-fold"/>
</dbReference>
<evidence type="ECO:0008006" key="5">
    <source>
        <dbReference type="Google" id="ProtNLM"/>
    </source>
</evidence>
<dbReference type="PANTHER" id="PTHR45810">
    <property type="entry name" value="HISTONE H3.2"/>
    <property type="match status" value="1"/>
</dbReference>
<reference evidence="3" key="2">
    <citation type="submission" date="2024-10" db="UniProtKB">
        <authorList>
            <consortium name="EnsemblProtists"/>
        </authorList>
    </citation>
    <scope>IDENTIFICATION</scope>
</reference>
<dbReference type="KEGG" id="ehx:EMIHUDRAFT_63211"/>
<dbReference type="InterPro" id="IPR000164">
    <property type="entry name" value="Histone_H3/CENP-A"/>
</dbReference>
<protein>
    <recommendedName>
        <fullName evidence="5">Histone H2A/H2B/H3 domain-containing protein</fullName>
    </recommendedName>
</protein>
<name>A0A0D3KID8_EMIH1</name>
<dbReference type="GO" id="GO:0030527">
    <property type="term" value="F:structural constituent of chromatin"/>
    <property type="evidence" value="ECO:0007669"/>
    <property type="project" value="InterPro"/>
</dbReference>
<dbReference type="PRINTS" id="PR00622">
    <property type="entry name" value="HISTONEH3"/>
</dbReference>
<dbReference type="STRING" id="2903.R1DJ49"/>
<keyword evidence="4" id="KW-1185">Reference proteome</keyword>
<dbReference type="RefSeq" id="XP_005787952.1">
    <property type="nucleotide sequence ID" value="XM_005787895.1"/>
</dbReference>
<dbReference type="GO" id="GO:0003677">
    <property type="term" value="F:DNA binding"/>
    <property type="evidence" value="ECO:0007669"/>
    <property type="project" value="InterPro"/>
</dbReference>
<accession>A0A0D3KID8</accession>
<feature type="region of interest" description="Disordered" evidence="2">
    <location>
        <begin position="47"/>
        <end position="71"/>
    </location>
</feature>
<evidence type="ECO:0000256" key="2">
    <source>
        <dbReference type="SAM" id="MobiDB-lite"/>
    </source>
</evidence>